<reference evidence="2" key="1">
    <citation type="submission" date="2013-05" db="EMBL/GenBank/DDBJ databases">
        <authorList>
            <person name="Yim A.K.Y."/>
            <person name="Chan T.F."/>
            <person name="Ji K.M."/>
            <person name="Liu X.Y."/>
            <person name="Zhou J.W."/>
            <person name="Li R.Q."/>
            <person name="Yang K.Y."/>
            <person name="Li J."/>
            <person name="Li M."/>
            <person name="Law P.T.W."/>
            <person name="Wu Y.L."/>
            <person name="Cai Z.L."/>
            <person name="Qin H."/>
            <person name="Bao Y."/>
            <person name="Leung R.K.K."/>
            <person name="Ng P.K.S."/>
            <person name="Zou J."/>
            <person name="Zhong X.J."/>
            <person name="Ran P.X."/>
            <person name="Zhong N.S."/>
            <person name="Liu Z.G."/>
            <person name="Tsui S.K.W."/>
        </authorList>
    </citation>
    <scope>NUCLEOTIDE SEQUENCE</scope>
    <source>
        <strain evidence="2">Derf</strain>
        <tissue evidence="2">Whole organism</tissue>
    </source>
</reference>
<reference evidence="2" key="2">
    <citation type="journal article" date="2022" name="Res Sq">
        <title>Comparative Genomics Reveals Insights into the Divergent Evolution of Astigmatic Mites and Household Pest Adaptations.</title>
        <authorList>
            <person name="Xiong Q."/>
            <person name="Wan A.T.-Y."/>
            <person name="Liu X.-Y."/>
            <person name="Fung C.S.-H."/>
            <person name="Xiao X."/>
            <person name="Malainual N."/>
            <person name="Hou J."/>
            <person name="Wang L."/>
            <person name="Wang M."/>
            <person name="Yang K."/>
            <person name="Cui Y."/>
            <person name="Leung E."/>
            <person name="Nong W."/>
            <person name="Shin S.-K."/>
            <person name="Au S."/>
            <person name="Jeong K.Y."/>
            <person name="Chew F.T."/>
            <person name="Hui J."/>
            <person name="Leung T.F."/>
            <person name="Tungtrongchitr A."/>
            <person name="Zhong N."/>
            <person name="Liu Z."/>
            <person name="Tsui S."/>
        </authorList>
    </citation>
    <scope>NUCLEOTIDE SEQUENCE</scope>
    <source>
        <strain evidence="2">Derf</strain>
        <tissue evidence="2">Whole organism</tissue>
    </source>
</reference>
<evidence type="ECO:0000313" key="2">
    <source>
        <dbReference type="EMBL" id="KAH9511261.1"/>
    </source>
</evidence>
<feature type="region of interest" description="Disordered" evidence="1">
    <location>
        <begin position="27"/>
        <end position="49"/>
    </location>
</feature>
<proteinExistence type="predicted"/>
<accession>A0A922HZR9</accession>
<keyword evidence="3" id="KW-1185">Reference proteome</keyword>
<dbReference type="EMBL" id="ASGP02000004">
    <property type="protein sequence ID" value="KAH9511261.1"/>
    <property type="molecule type" value="Genomic_DNA"/>
</dbReference>
<comment type="caution">
    <text evidence="2">The sequence shown here is derived from an EMBL/GenBank/DDBJ whole genome shotgun (WGS) entry which is preliminary data.</text>
</comment>
<dbReference type="Proteomes" id="UP000790347">
    <property type="component" value="Unassembled WGS sequence"/>
</dbReference>
<gene>
    <name evidence="2" type="ORF">DERF_009729</name>
</gene>
<evidence type="ECO:0000256" key="1">
    <source>
        <dbReference type="SAM" id="MobiDB-lite"/>
    </source>
</evidence>
<evidence type="ECO:0000313" key="3">
    <source>
        <dbReference type="Proteomes" id="UP000790347"/>
    </source>
</evidence>
<name>A0A922HZR9_DERFA</name>
<dbReference type="AlphaFoldDB" id="A0A922HZR9"/>
<sequence length="65" mass="7599">MVAWHDLYLYIVDHHHLHHVVIVGVGSRPDRHQSTTNDDSSHGGKCYKRSEPLVEHHHLDFRQPT</sequence>
<organism evidence="2 3">
    <name type="scientific">Dermatophagoides farinae</name>
    <name type="common">American house dust mite</name>
    <dbReference type="NCBI Taxonomy" id="6954"/>
    <lineage>
        <taxon>Eukaryota</taxon>
        <taxon>Metazoa</taxon>
        <taxon>Ecdysozoa</taxon>
        <taxon>Arthropoda</taxon>
        <taxon>Chelicerata</taxon>
        <taxon>Arachnida</taxon>
        <taxon>Acari</taxon>
        <taxon>Acariformes</taxon>
        <taxon>Sarcoptiformes</taxon>
        <taxon>Astigmata</taxon>
        <taxon>Psoroptidia</taxon>
        <taxon>Analgoidea</taxon>
        <taxon>Pyroglyphidae</taxon>
        <taxon>Dermatophagoidinae</taxon>
        <taxon>Dermatophagoides</taxon>
    </lineage>
</organism>
<protein>
    <submittedName>
        <fullName evidence="2">Uncharacterized protein</fullName>
    </submittedName>
</protein>